<evidence type="ECO:0000256" key="2">
    <source>
        <dbReference type="PIRSR" id="PIRSR607822-1"/>
    </source>
</evidence>
<feature type="compositionally biased region" description="Basic and acidic residues" evidence="3">
    <location>
        <begin position="41"/>
        <end position="52"/>
    </location>
</feature>
<dbReference type="SMART" id="SM01260">
    <property type="entry name" value="LANC_like"/>
    <property type="match status" value="1"/>
</dbReference>
<feature type="compositionally biased region" description="Basic residues" evidence="3">
    <location>
        <begin position="1"/>
        <end position="10"/>
    </location>
</feature>
<dbReference type="PRINTS" id="PR01951">
    <property type="entry name" value="LANCEUKARYTE"/>
</dbReference>
<keyword evidence="2" id="KW-0479">Metal-binding</keyword>
<evidence type="ECO:0008006" key="6">
    <source>
        <dbReference type="Google" id="ProtNLM"/>
    </source>
</evidence>
<evidence type="ECO:0000256" key="1">
    <source>
        <dbReference type="ARBA" id="ARBA00007179"/>
    </source>
</evidence>
<sequence length="415" mass="46958">MGPAPSKRKQANTSITSSTSSNMSHGGSHQREFPNEFPDYDGSKVLDDDGKMPREFTEKLKSTIEVMLQKLDSGLETHTDWSDYSVYTGTTGIALLYFHLHDKFGEGDRYLEKALHYIDEPLNHLKRRKHTFLCGDAGPLALGAVIYHKLGKENDKQECLKRLFSRGQDVVEDRSLPDELLFGRVGYLFALNFVQHHLGSDCVDQDLLAKVFRKVLQSGEALVRQEGHCPCPLMYEWHDKKYLGAAHGLSGIMYILMQPTVDYLQELRFPSGNFPSSIGSPSGDKLIHWCHGAPGWIHMFILSYKVFSSEKYLKDARSCAEVIWKRGLLRKGYGICHGVAGNAYGFVALYNLTGEEKYLYRAVKFAEWCFDYGHHGCRIPDRPYSLFEGLAGTIYFLVDLLDPAKARFPAFDLST</sequence>
<feature type="binding site" evidence="2">
    <location>
        <position position="336"/>
    </location>
    <ligand>
        <name>Zn(2+)</name>
        <dbReference type="ChEBI" id="CHEBI:29105"/>
    </ligand>
</feature>
<dbReference type="PRINTS" id="PR01950">
    <property type="entry name" value="LANCSUPER"/>
</dbReference>
<dbReference type="PANTHER" id="PTHR12736">
    <property type="entry name" value="LANC-LIKE PROTEIN"/>
    <property type="match status" value="1"/>
</dbReference>
<dbReference type="Proteomes" id="UP001208570">
    <property type="component" value="Unassembled WGS sequence"/>
</dbReference>
<dbReference type="InterPro" id="IPR020464">
    <property type="entry name" value="LanC-like_prot_euk"/>
</dbReference>
<dbReference type="GO" id="GO:0005975">
    <property type="term" value="P:carbohydrate metabolic process"/>
    <property type="evidence" value="ECO:0007669"/>
    <property type="project" value="InterPro"/>
</dbReference>
<gene>
    <name evidence="4" type="ORF">LSH36_222g03052</name>
</gene>
<dbReference type="GO" id="GO:0005886">
    <property type="term" value="C:plasma membrane"/>
    <property type="evidence" value="ECO:0007669"/>
    <property type="project" value="TreeGrafter"/>
</dbReference>
<feature type="binding site" evidence="2">
    <location>
        <position position="337"/>
    </location>
    <ligand>
        <name>Zn(2+)</name>
        <dbReference type="ChEBI" id="CHEBI:29105"/>
    </ligand>
</feature>
<evidence type="ECO:0000313" key="5">
    <source>
        <dbReference type="Proteomes" id="UP001208570"/>
    </source>
</evidence>
<dbReference type="Gene3D" id="1.50.10.10">
    <property type="match status" value="1"/>
</dbReference>
<dbReference type="GO" id="GO:0031179">
    <property type="term" value="P:peptide modification"/>
    <property type="evidence" value="ECO:0007669"/>
    <property type="project" value="InterPro"/>
</dbReference>
<keyword evidence="5" id="KW-1185">Reference proteome</keyword>
<organism evidence="4 5">
    <name type="scientific">Paralvinella palmiformis</name>
    <dbReference type="NCBI Taxonomy" id="53620"/>
    <lineage>
        <taxon>Eukaryota</taxon>
        <taxon>Metazoa</taxon>
        <taxon>Spiralia</taxon>
        <taxon>Lophotrochozoa</taxon>
        <taxon>Annelida</taxon>
        <taxon>Polychaeta</taxon>
        <taxon>Sedentaria</taxon>
        <taxon>Canalipalpata</taxon>
        <taxon>Terebellida</taxon>
        <taxon>Terebelliformia</taxon>
        <taxon>Alvinellidae</taxon>
        <taxon>Paralvinella</taxon>
    </lineage>
</organism>
<feature type="region of interest" description="Disordered" evidence="3">
    <location>
        <begin position="1"/>
        <end position="52"/>
    </location>
</feature>
<dbReference type="EMBL" id="JAODUP010000222">
    <property type="protein sequence ID" value="KAK2156084.1"/>
    <property type="molecule type" value="Genomic_DNA"/>
</dbReference>
<feature type="binding site" evidence="2">
    <location>
        <position position="290"/>
    </location>
    <ligand>
        <name>Zn(2+)</name>
        <dbReference type="ChEBI" id="CHEBI:29105"/>
    </ligand>
</feature>
<protein>
    <recommendedName>
        <fullName evidence="6">LanC-like protein 2</fullName>
    </recommendedName>
</protein>
<proteinExistence type="inferred from homology"/>
<reference evidence="4" key="1">
    <citation type="journal article" date="2023" name="Mol. Biol. Evol.">
        <title>Third-Generation Sequencing Reveals the Adaptive Role of the Epigenome in Three Deep-Sea Polychaetes.</title>
        <authorList>
            <person name="Perez M."/>
            <person name="Aroh O."/>
            <person name="Sun Y."/>
            <person name="Lan Y."/>
            <person name="Juniper S.K."/>
            <person name="Young C.R."/>
            <person name="Angers B."/>
            <person name="Qian P.Y."/>
        </authorList>
    </citation>
    <scope>NUCLEOTIDE SEQUENCE</scope>
    <source>
        <strain evidence="4">P08H-3</strain>
    </source>
</reference>
<dbReference type="PANTHER" id="PTHR12736:SF21">
    <property type="entry name" value="LANC-LIKE PROTEIN 2"/>
    <property type="match status" value="1"/>
</dbReference>
<comment type="similarity">
    <text evidence="1">Belongs to the LanC-like protein family.</text>
</comment>
<keyword evidence="2" id="KW-0862">Zinc</keyword>
<dbReference type="SUPFAM" id="SSF158745">
    <property type="entry name" value="LanC-like"/>
    <property type="match status" value="1"/>
</dbReference>
<dbReference type="InterPro" id="IPR012341">
    <property type="entry name" value="6hp_glycosidase-like_sf"/>
</dbReference>
<name>A0AAD9N6L8_9ANNE</name>
<feature type="compositionally biased region" description="Low complexity" evidence="3">
    <location>
        <begin position="12"/>
        <end position="27"/>
    </location>
</feature>
<dbReference type="GO" id="GO:0046872">
    <property type="term" value="F:metal ion binding"/>
    <property type="evidence" value="ECO:0007669"/>
    <property type="project" value="UniProtKB-KW"/>
</dbReference>
<evidence type="ECO:0000256" key="3">
    <source>
        <dbReference type="SAM" id="MobiDB-lite"/>
    </source>
</evidence>
<dbReference type="Pfam" id="PF05147">
    <property type="entry name" value="LANC_like"/>
    <property type="match status" value="1"/>
</dbReference>
<evidence type="ECO:0000313" key="4">
    <source>
        <dbReference type="EMBL" id="KAK2156084.1"/>
    </source>
</evidence>
<comment type="caution">
    <text evidence="4">The sequence shown here is derived from an EMBL/GenBank/DDBJ whole genome shotgun (WGS) entry which is preliminary data.</text>
</comment>
<dbReference type="InterPro" id="IPR007822">
    <property type="entry name" value="LANC-like"/>
</dbReference>
<accession>A0AAD9N6L8</accession>
<dbReference type="AlphaFoldDB" id="A0AAD9N6L8"/>
<dbReference type="CDD" id="cd04794">
    <property type="entry name" value="euk_LANCL"/>
    <property type="match status" value="1"/>
</dbReference>